<organism evidence="8 9">
    <name type="scientific">Anthostomella pinea</name>
    <dbReference type="NCBI Taxonomy" id="933095"/>
    <lineage>
        <taxon>Eukaryota</taxon>
        <taxon>Fungi</taxon>
        <taxon>Dikarya</taxon>
        <taxon>Ascomycota</taxon>
        <taxon>Pezizomycotina</taxon>
        <taxon>Sordariomycetes</taxon>
        <taxon>Xylariomycetidae</taxon>
        <taxon>Xylariales</taxon>
        <taxon>Xylariaceae</taxon>
        <taxon>Anthostomella</taxon>
    </lineage>
</organism>
<keyword evidence="3 6" id="KW-1133">Transmembrane helix</keyword>
<feature type="transmembrane region" description="Helical" evidence="6">
    <location>
        <begin position="72"/>
        <end position="93"/>
    </location>
</feature>
<keyword evidence="4 6" id="KW-0472">Membrane</keyword>
<feature type="transmembrane region" description="Helical" evidence="6">
    <location>
        <begin position="267"/>
        <end position="283"/>
    </location>
</feature>
<feature type="transmembrane region" description="Helical" evidence="6">
    <location>
        <begin position="198"/>
        <end position="222"/>
    </location>
</feature>
<evidence type="ECO:0000313" key="8">
    <source>
        <dbReference type="EMBL" id="CAJ2500629.1"/>
    </source>
</evidence>
<comment type="subcellular location">
    <subcellularLocation>
        <location evidence="1">Membrane</location>
        <topology evidence="1">Multi-pass membrane protein</topology>
    </subcellularLocation>
</comment>
<dbReference type="EMBL" id="CAUWAG010000003">
    <property type="protein sequence ID" value="CAJ2500629.1"/>
    <property type="molecule type" value="Genomic_DNA"/>
</dbReference>
<dbReference type="Proteomes" id="UP001295740">
    <property type="component" value="Unassembled WGS sequence"/>
</dbReference>
<evidence type="ECO:0000259" key="7">
    <source>
        <dbReference type="Pfam" id="PF20684"/>
    </source>
</evidence>
<keyword evidence="2 6" id="KW-0812">Transmembrane</keyword>
<feature type="transmembrane region" description="Helical" evidence="6">
    <location>
        <begin position="38"/>
        <end position="60"/>
    </location>
</feature>
<evidence type="ECO:0000256" key="3">
    <source>
        <dbReference type="ARBA" id="ARBA00022989"/>
    </source>
</evidence>
<reference evidence="8" key="1">
    <citation type="submission" date="2023-10" db="EMBL/GenBank/DDBJ databases">
        <authorList>
            <person name="Hackl T."/>
        </authorList>
    </citation>
    <scope>NUCLEOTIDE SEQUENCE</scope>
</reference>
<gene>
    <name evidence="8" type="ORF">KHLLAP_LOCUS1097</name>
</gene>
<accession>A0AAI8V950</accession>
<evidence type="ECO:0000256" key="2">
    <source>
        <dbReference type="ARBA" id="ARBA00022692"/>
    </source>
</evidence>
<feature type="transmembrane region" description="Helical" evidence="6">
    <location>
        <begin position="160"/>
        <end position="178"/>
    </location>
</feature>
<evidence type="ECO:0000256" key="5">
    <source>
        <dbReference type="ARBA" id="ARBA00038359"/>
    </source>
</evidence>
<protein>
    <submittedName>
        <fullName evidence="8">Uu.00g034820.m01.CDS01</fullName>
    </submittedName>
</protein>
<feature type="domain" description="Rhodopsin" evidence="7">
    <location>
        <begin position="56"/>
        <end position="283"/>
    </location>
</feature>
<comment type="similarity">
    <text evidence="5">Belongs to the SAT4 family.</text>
</comment>
<feature type="transmembrane region" description="Helical" evidence="6">
    <location>
        <begin position="234"/>
        <end position="255"/>
    </location>
</feature>
<dbReference type="PANTHER" id="PTHR33048:SF158">
    <property type="entry name" value="MEMBRANE PROTEIN PTH11-LIKE, PUTATIVE-RELATED"/>
    <property type="match status" value="1"/>
</dbReference>
<dbReference type="AlphaFoldDB" id="A0AAI8V950"/>
<dbReference type="Pfam" id="PF20684">
    <property type="entry name" value="Fung_rhodopsin"/>
    <property type="match status" value="1"/>
</dbReference>
<sequence length="334" mass="37265">MADALATMTPEQLSMIPAGTPPPGVIPNFIDPPTSAPVLIAVGTVLMAIMLLFAGIRFYVKVIIRRKVTPDDWTTLAAVIGTCWYYGICIHAVTRAKFGTHMWDISVAHTLSDDFLIASFFTNWPSGLVRAFAKSSFLLMYLQLFSPWAWLRRSAFVGMFLNWGFYTSVIIASIYYQAPNPGQTWQEGFTNERYNKSFYMTLPIASGSLILNTYIFVLPLIAVWNLRLSPRKKIGVMAVFATGLIACVASSLSIYIKHKLNSHLDDYTYWVYIVLLMALVEMCNKSGGFGNWGVSALSSLRSLLRHGKSSNASRDFETSWKSSRSNAMAKNALR</sequence>
<proteinExistence type="inferred from homology"/>
<evidence type="ECO:0000313" key="9">
    <source>
        <dbReference type="Proteomes" id="UP001295740"/>
    </source>
</evidence>
<dbReference type="GO" id="GO:0016020">
    <property type="term" value="C:membrane"/>
    <property type="evidence" value="ECO:0007669"/>
    <property type="project" value="UniProtKB-SubCell"/>
</dbReference>
<comment type="caution">
    <text evidence="8">The sequence shown here is derived from an EMBL/GenBank/DDBJ whole genome shotgun (WGS) entry which is preliminary data.</text>
</comment>
<evidence type="ECO:0000256" key="1">
    <source>
        <dbReference type="ARBA" id="ARBA00004141"/>
    </source>
</evidence>
<dbReference type="InterPro" id="IPR049326">
    <property type="entry name" value="Rhodopsin_dom_fungi"/>
</dbReference>
<name>A0AAI8V950_9PEZI</name>
<dbReference type="PANTHER" id="PTHR33048">
    <property type="entry name" value="PTH11-LIKE INTEGRAL MEMBRANE PROTEIN (AFU_ORTHOLOGUE AFUA_5G11245)"/>
    <property type="match status" value="1"/>
</dbReference>
<dbReference type="InterPro" id="IPR052337">
    <property type="entry name" value="SAT4-like"/>
</dbReference>
<evidence type="ECO:0000256" key="6">
    <source>
        <dbReference type="SAM" id="Phobius"/>
    </source>
</evidence>
<evidence type="ECO:0000256" key="4">
    <source>
        <dbReference type="ARBA" id="ARBA00023136"/>
    </source>
</evidence>
<keyword evidence="9" id="KW-1185">Reference proteome</keyword>